<feature type="domain" description="MD-2-related lipid-recognition" evidence="1">
    <location>
        <begin position="21"/>
        <end position="127"/>
    </location>
</feature>
<sequence>MLLHTLFVFLGVFAAAQPIATDCNVQSVFHVESVRVDYEAPPLNSTLHVIYSVPAPVTDGLATYSCLLNGFPVINEQVALCQETVCPIVEGLHEDASPFQTGLASGTLSCTLKWLTTDDTVLRCIKIVEKSL</sequence>
<name>A0A6C0K4Z6_9ZZZZ</name>
<dbReference type="AlphaFoldDB" id="A0A6C0K4Z6"/>
<organism evidence="2">
    <name type="scientific">viral metagenome</name>
    <dbReference type="NCBI Taxonomy" id="1070528"/>
    <lineage>
        <taxon>unclassified sequences</taxon>
        <taxon>metagenomes</taxon>
        <taxon>organismal metagenomes</taxon>
    </lineage>
</organism>
<dbReference type="InterPro" id="IPR003172">
    <property type="entry name" value="ML_dom"/>
</dbReference>
<dbReference type="Pfam" id="PF02221">
    <property type="entry name" value="E1_DerP2_DerF2"/>
    <property type="match status" value="1"/>
</dbReference>
<reference evidence="2" key="1">
    <citation type="journal article" date="2020" name="Nature">
        <title>Giant virus diversity and host interactions through global metagenomics.</title>
        <authorList>
            <person name="Schulz F."/>
            <person name="Roux S."/>
            <person name="Paez-Espino D."/>
            <person name="Jungbluth S."/>
            <person name="Walsh D.A."/>
            <person name="Denef V.J."/>
            <person name="McMahon K.D."/>
            <person name="Konstantinidis K.T."/>
            <person name="Eloe-Fadrosh E.A."/>
            <person name="Kyrpides N.C."/>
            <person name="Woyke T."/>
        </authorList>
    </citation>
    <scope>NUCLEOTIDE SEQUENCE</scope>
    <source>
        <strain evidence="2">GVMAG-S-1101165-84</strain>
    </source>
</reference>
<protein>
    <recommendedName>
        <fullName evidence="1">MD-2-related lipid-recognition domain-containing protein</fullName>
    </recommendedName>
</protein>
<evidence type="ECO:0000259" key="1">
    <source>
        <dbReference type="Pfam" id="PF02221"/>
    </source>
</evidence>
<proteinExistence type="predicted"/>
<evidence type="ECO:0000313" key="2">
    <source>
        <dbReference type="EMBL" id="QHU11308.1"/>
    </source>
</evidence>
<dbReference type="EMBL" id="MN740781">
    <property type="protein sequence ID" value="QHU11308.1"/>
    <property type="molecule type" value="Genomic_DNA"/>
</dbReference>
<accession>A0A6C0K4Z6</accession>